<gene>
    <name evidence="1" type="ORF">PAXRUDRAFT_74245</name>
</gene>
<evidence type="ECO:0000313" key="1">
    <source>
        <dbReference type="EMBL" id="KIK90439.1"/>
    </source>
</evidence>
<organism evidence="1 2">
    <name type="scientific">Paxillus rubicundulus Ve08.2h10</name>
    <dbReference type="NCBI Taxonomy" id="930991"/>
    <lineage>
        <taxon>Eukaryota</taxon>
        <taxon>Fungi</taxon>
        <taxon>Dikarya</taxon>
        <taxon>Basidiomycota</taxon>
        <taxon>Agaricomycotina</taxon>
        <taxon>Agaricomycetes</taxon>
        <taxon>Agaricomycetidae</taxon>
        <taxon>Boletales</taxon>
        <taxon>Paxilineae</taxon>
        <taxon>Paxillaceae</taxon>
        <taxon>Paxillus</taxon>
    </lineage>
</organism>
<feature type="non-terminal residue" evidence="1">
    <location>
        <position position="81"/>
    </location>
</feature>
<name>A0A0D0DWK6_9AGAM</name>
<dbReference type="InParanoid" id="A0A0D0DWK6"/>
<dbReference type="OrthoDB" id="2678913at2759"/>
<proteinExistence type="predicted"/>
<accession>A0A0D0DWK6</accession>
<keyword evidence="2" id="KW-1185">Reference proteome</keyword>
<reference evidence="2" key="2">
    <citation type="submission" date="2015-01" db="EMBL/GenBank/DDBJ databases">
        <title>Evolutionary Origins and Diversification of the Mycorrhizal Mutualists.</title>
        <authorList>
            <consortium name="DOE Joint Genome Institute"/>
            <consortium name="Mycorrhizal Genomics Consortium"/>
            <person name="Kohler A."/>
            <person name="Kuo A."/>
            <person name="Nagy L.G."/>
            <person name="Floudas D."/>
            <person name="Copeland A."/>
            <person name="Barry K.W."/>
            <person name="Cichocki N."/>
            <person name="Veneault-Fourrey C."/>
            <person name="LaButti K."/>
            <person name="Lindquist E.A."/>
            <person name="Lipzen A."/>
            <person name="Lundell T."/>
            <person name="Morin E."/>
            <person name="Murat C."/>
            <person name="Riley R."/>
            <person name="Ohm R."/>
            <person name="Sun H."/>
            <person name="Tunlid A."/>
            <person name="Henrissat B."/>
            <person name="Grigoriev I.V."/>
            <person name="Hibbett D.S."/>
            <person name="Martin F."/>
        </authorList>
    </citation>
    <scope>NUCLEOTIDE SEQUENCE [LARGE SCALE GENOMIC DNA]</scope>
    <source>
        <strain evidence="2">Ve08.2h10</strain>
    </source>
</reference>
<dbReference type="Proteomes" id="UP000054538">
    <property type="component" value="Unassembled WGS sequence"/>
</dbReference>
<evidence type="ECO:0000313" key="2">
    <source>
        <dbReference type="Proteomes" id="UP000054538"/>
    </source>
</evidence>
<dbReference type="STRING" id="930991.A0A0D0DWK6"/>
<reference evidence="1 2" key="1">
    <citation type="submission" date="2014-04" db="EMBL/GenBank/DDBJ databases">
        <authorList>
            <consortium name="DOE Joint Genome Institute"/>
            <person name="Kuo A."/>
            <person name="Kohler A."/>
            <person name="Jargeat P."/>
            <person name="Nagy L.G."/>
            <person name="Floudas D."/>
            <person name="Copeland A."/>
            <person name="Barry K.W."/>
            <person name="Cichocki N."/>
            <person name="Veneault-Fourrey C."/>
            <person name="LaButti K."/>
            <person name="Lindquist E.A."/>
            <person name="Lipzen A."/>
            <person name="Lundell T."/>
            <person name="Morin E."/>
            <person name="Murat C."/>
            <person name="Sun H."/>
            <person name="Tunlid A."/>
            <person name="Henrissat B."/>
            <person name="Grigoriev I.V."/>
            <person name="Hibbett D.S."/>
            <person name="Martin F."/>
            <person name="Nordberg H.P."/>
            <person name="Cantor M.N."/>
            <person name="Hua S.X."/>
        </authorList>
    </citation>
    <scope>NUCLEOTIDE SEQUENCE [LARGE SCALE GENOMIC DNA]</scope>
    <source>
        <strain evidence="1 2">Ve08.2h10</strain>
    </source>
</reference>
<sequence length="81" mass="8976">ISAIATAHGMPNLKGHSLHIGGTLHYLLKGTPFNVIKSMGRWAGESFTIYLQQHAVILAPYLHNHSDIMNHITHYAMPPVH</sequence>
<dbReference type="HOGENOM" id="CLU_181930_0_0_1"/>
<feature type="non-terminal residue" evidence="1">
    <location>
        <position position="1"/>
    </location>
</feature>
<protein>
    <submittedName>
        <fullName evidence="1">Uncharacterized protein</fullName>
    </submittedName>
</protein>
<dbReference type="EMBL" id="KN825520">
    <property type="protein sequence ID" value="KIK90439.1"/>
    <property type="molecule type" value="Genomic_DNA"/>
</dbReference>
<dbReference type="AlphaFoldDB" id="A0A0D0DWK6"/>